<dbReference type="InterPro" id="IPR014730">
    <property type="entry name" value="ETF_a/b_N"/>
</dbReference>
<dbReference type="InterPro" id="IPR001308">
    <property type="entry name" value="ETF_a/FixB"/>
</dbReference>
<dbReference type="PANTHER" id="PTHR43153">
    <property type="entry name" value="ELECTRON TRANSFER FLAVOPROTEIN ALPHA"/>
    <property type="match status" value="1"/>
</dbReference>
<keyword evidence="9" id="KW-0496">Mitochondrion</keyword>
<dbReference type="Proteomes" id="UP001158576">
    <property type="component" value="Chromosome XSR"/>
</dbReference>
<protein>
    <recommendedName>
        <fullName evidence="9">Electron transfer flavoprotein subunit alpha</fullName>
        <shortName evidence="9">Alpha-ETF</shortName>
    </recommendedName>
</protein>
<dbReference type="InterPro" id="IPR033947">
    <property type="entry name" value="ETF_alpha_N"/>
</dbReference>
<dbReference type="InterPro" id="IPR014731">
    <property type="entry name" value="ETF_asu_C"/>
</dbReference>
<dbReference type="InterPro" id="IPR014729">
    <property type="entry name" value="Rossmann-like_a/b/a_fold"/>
</dbReference>
<dbReference type="EMBL" id="OU015569">
    <property type="protein sequence ID" value="CAG5098668.1"/>
    <property type="molecule type" value="Genomic_DNA"/>
</dbReference>
<dbReference type="PANTHER" id="PTHR43153:SF1">
    <property type="entry name" value="ELECTRON TRANSFER FLAVOPROTEIN SUBUNIT ALPHA, MITOCHONDRIAL"/>
    <property type="match status" value="1"/>
</dbReference>
<comment type="cofactor">
    <cofactor evidence="9">
        <name>FAD</name>
        <dbReference type="ChEBI" id="CHEBI:57692"/>
    </cofactor>
    <text evidence="9">Binds 1 FAD per dimer.</text>
</comment>
<proteinExistence type="inferred from homology"/>
<dbReference type="Pfam" id="PF01012">
    <property type="entry name" value="ETF"/>
    <property type="match status" value="1"/>
</dbReference>
<evidence type="ECO:0000256" key="4">
    <source>
        <dbReference type="ARBA" id="ARBA00022630"/>
    </source>
</evidence>
<feature type="domain" description="Electron transfer flavoprotein alpha/beta-subunit N-terminal" evidence="10">
    <location>
        <begin position="14"/>
        <end position="195"/>
    </location>
</feature>
<sequence length="328" mass="33224">MLRAFSSRVRAASSLVLAEVNAAGELQASSLSAISAASKFGGDISVVVAAEDASAAAQILASVSGVTRVLAASGAQYKGGVAEVVAPLLKEVQVASGATHVVGPATPYAKNILPRLAALLDVNQISDVIEIESEDTFQRPIYAGNAIATVQSADPIKILSVRPTNFAPAEEGGSAAVEDAPAVGASDLSKFVGQELTASDRPELSSASKVVAGGRALKSTENFETVLYPLADKIGAGVGASRAAVDAGYVPNDMQVGQTGKIVAPELYIAAGISGAIQHLAGMKDSKTIVAINTDADAPIFQSKGSTPAGILPSCPCNINRIKTKPVF</sequence>
<keyword evidence="5 9" id="KW-0274">FAD</keyword>
<gene>
    <name evidence="11" type="ORF">OKIOD_LOCUS7432</name>
</gene>
<evidence type="ECO:0000259" key="10">
    <source>
        <dbReference type="SMART" id="SM00893"/>
    </source>
</evidence>
<dbReference type="InterPro" id="IPR018206">
    <property type="entry name" value="ETF_asu_C_CS"/>
</dbReference>
<evidence type="ECO:0000256" key="3">
    <source>
        <dbReference type="ARBA" id="ARBA00022448"/>
    </source>
</evidence>
<comment type="function">
    <text evidence="9">The electron transfer flavoprotein serves as a specific electron acceptor for several dehydrogenases, including five acyl-CoA dehydrogenases, glutaryl-CoA and sarcosine dehydrogenase. It transfers the electrons to the main mitochondrial respiratory chain via ETF-ubiquinone oxidoreductase (ETF dehydrogenase).</text>
</comment>
<comment type="subunit">
    <text evidence="8">Heterodimer composed of ETFA and ETFB. Identified in a complex that contains ETFA, ETFB and ETFRF1. Interaction with ETFRF1 promotes dissociation of the bound FAD and loss of electron transfer activity. Interacts with TASOR.</text>
</comment>
<evidence type="ECO:0000256" key="7">
    <source>
        <dbReference type="ARBA" id="ARBA00046201"/>
    </source>
</evidence>
<evidence type="ECO:0000256" key="9">
    <source>
        <dbReference type="PIRNR" id="PIRNR000089"/>
    </source>
</evidence>
<comment type="subcellular location">
    <subcellularLocation>
        <location evidence="1 9">Mitochondrion matrix</location>
    </subcellularLocation>
</comment>
<keyword evidence="6 9" id="KW-0249">Electron transport</keyword>
<keyword evidence="4 9" id="KW-0285">Flavoprotein</keyword>
<comment type="subunit">
    <text evidence="9">Heterodimer of an alpha and a beta subunit.</text>
</comment>
<evidence type="ECO:0000256" key="1">
    <source>
        <dbReference type="ARBA" id="ARBA00004305"/>
    </source>
</evidence>
<dbReference type="Gene3D" id="3.40.50.620">
    <property type="entry name" value="HUPs"/>
    <property type="match status" value="1"/>
</dbReference>
<dbReference type="Pfam" id="PF00766">
    <property type="entry name" value="ETF_alpha"/>
    <property type="match status" value="1"/>
</dbReference>
<organism evidence="11 12">
    <name type="scientific">Oikopleura dioica</name>
    <name type="common">Tunicate</name>
    <dbReference type="NCBI Taxonomy" id="34765"/>
    <lineage>
        <taxon>Eukaryota</taxon>
        <taxon>Metazoa</taxon>
        <taxon>Chordata</taxon>
        <taxon>Tunicata</taxon>
        <taxon>Appendicularia</taxon>
        <taxon>Copelata</taxon>
        <taxon>Oikopleuridae</taxon>
        <taxon>Oikopleura</taxon>
    </lineage>
</organism>
<dbReference type="SUPFAM" id="SSF52467">
    <property type="entry name" value="DHS-like NAD/FAD-binding domain"/>
    <property type="match status" value="1"/>
</dbReference>
<evidence type="ECO:0000256" key="2">
    <source>
        <dbReference type="ARBA" id="ARBA00005817"/>
    </source>
</evidence>
<dbReference type="CDD" id="cd01715">
    <property type="entry name" value="ETF_alpha"/>
    <property type="match status" value="1"/>
</dbReference>
<evidence type="ECO:0000313" key="12">
    <source>
        <dbReference type="Proteomes" id="UP001158576"/>
    </source>
</evidence>
<evidence type="ECO:0000256" key="6">
    <source>
        <dbReference type="ARBA" id="ARBA00022982"/>
    </source>
</evidence>
<comment type="similarity">
    <text evidence="2 9">Belongs to the ETF alpha-subunit/FixB family.</text>
</comment>
<reference evidence="11 12" key="1">
    <citation type="submission" date="2021-04" db="EMBL/GenBank/DDBJ databases">
        <authorList>
            <person name="Bliznina A."/>
        </authorList>
    </citation>
    <scope>NUCLEOTIDE SEQUENCE [LARGE SCALE GENOMIC DNA]</scope>
</reference>
<keyword evidence="3 9" id="KW-0813">Transport</keyword>
<evidence type="ECO:0000256" key="8">
    <source>
        <dbReference type="ARBA" id="ARBA00046532"/>
    </source>
</evidence>
<comment type="function">
    <text evidence="7">Heterodimeric electron transfer flavoprotein that accepts electrons from several mitochondrial dehydrogenases, including acyl-CoA dehydrogenases, glutaryl-CoA and sarcosine dehydrogenase. It transfers the electrons to the main mitochondrial respiratory chain via ETF-ubiquinone oxidoreductase (ETF dehydrogenase). Required for normal mitochondrial fatty acid oxidation and normal amino acid metabolism.</text>
</comment>
<dbReference type="SUPFAM" id="SSF52402">
    <property type="entry name" value="Adenine nucleotide alpha hydrolases-like"/>
    <property type="match status" value="1"/>
</dbReference>
<accession>A0ABN7SKM1</accession>
<keyword evidence="12" id="KW-1185">Reference proteome</keyword>
<dbReference type="SMART" id="SM00893">
    <property type="entry name" value="ETF"/>
    <property type="match status" value="1"/>
</dbReference>
<evidence type="ECO:0000256" key="5">
    <source>
        <dbReference type="ARBA" id="ARBA00022827"/>
    </source>
</evidence>
<dbReference type="PIRSF" id="PIRSF000089">
    <property type="entry name" value="Electra_flavoP_a"/>
    <property type="match status" value="1"/>
</dbReference>
<name>A0ABN7SKM1_OIKDI</name>
<evidence type="ECO:0000313" key="11">
    <source>
        <dbReference type="EMBL" id="CAG5098668.1"/>
    </source>
</evidence>
<dbReference type="Gene3D" id="3.40.50.1220">
    <property type="entry name" value="TPP-binding domain"/>
    <property type="match status" value="1"/>
</dbReference>
<dbReference type="InterPro" id="IPR029035">
    <property type="entry name" value="DHS-like_NAD/FAD-binding_dom"/>
</dbReference>
<dbReference type="PROSITE" id="PS00696">
    <property type="entry name" value="ETF_ALPHA"/>
    <property type="match status" value="1"/>
</dbReference>